<feature type="region of interest" description="Disordered" evidence="1">
    <location>
        <begin position="1"/>
        <end position="30"/>
    </location>
</feature>
<dbReference type="AlphaFoldDB" id="A0A371WZH1"/>
<dbReference type="Proteomes" id="UP000264310">
    <property type="component" value="Unassembled WGS sequence"/>
</dbReference>
<name>A0A371WZH1_9HYPH</name>
<evidence type="ECO:0000313" key="3">
    <source>
        <dbReference type="Proteomes" id="UP000264310"/>
    </source>
</evidence>
<gene>
    <name evidence="2" type="ORF">DYI37_16000</name>
</gene>
<reference evidence="2 3" key="1">
    <citation type="submission" date="2018-08" db="EMBL/GenBank/DDBJ databases">
        <title>Fulvimarina sp. 85, whole genome shotgun sequence.</title>
        <authorList>
            <person name="Tuo L."/>
        </authorList>
    </citation>
    <scope>NUCLEOTIDE SEQUENCE [LARGE SCALE GENOMIC DNA]</scope>
    <source>
        <strain evidence="2 3">85</strain>
    </source>
</reference>
<organism evidence="2 3">
    <name type="scientific">Fulvimarina endophytica</name>
    <dbReference type="NCBI Taxonomy" id="2293836"/>
    <lineage>
        <taxon>Bacteria</taxon>
        <taxon>Pseudomonadati</taxon>
        <taxon>Pseudomonadota</taxon>
        <taxon>Alphaproteobacteria</taxon>
        <taxon>Hyphomicrobiales</taxon>
        <taxon>Aurantimonadaceae</taxon>
        <taxon>Fulvimarina</taxon>
    </lineage>
</organism>
<accession>A0A371WZH1</accession>
<protein>
    <submittedName>
        <fullName evidence="2">Uncharacterized protein</fullName>
    </submittedName>
</protein>
<proteinExistence type="predicted"/>
<keyword evidence="3" id="KW-1185">Reference proteome</keyword>
<comment type="caution">
    <text evidence="2">The sequence shown here is derived from an EMBL/GenBank/DDBJ whole genome shotgun (WGS) entry which is preliminary data.</text>
</comment>
<evidence type="ECO:0000256" key="1">
    <source>
        <dbReference type="SAM" id="MobiDB-lite"/>
    </source>
</evidence>
<dbReference type="EMBL" id="QURL01000007">
    <property type="protein sequence ID" value="RFC62336.1"/>
    <property type="molecule type" value="Genomic_DNA"/>
</dbReference>
<sequence length="124" mass="13465">MSMPDMPGFVDQLSGTSSRSKFEPTVSAALTQGEEQAQRIALTRELPPGWALTILRTNSGSDRRGRIQTCGLYSAASSDGSQKRSGIFRSEIDRSGDAVYLRSLAETGTQKLIVYSNCQKLGLF</sequence>
<evidence type="ECO:0000313" key="2">
    <source>
        <dbReference type="EMBL" id="RFC62336.1"/>
    </source>
</evidence>